<dbReference type="SUPFAM" id="SSF57997">
    <property type="entry name" value="Tropomyosin"/>
    <property type="match status" value="1"/>
</dbReference>
<feature type="coiled-coil region" evidence="2">
    <location>
        <begin position="673"/>
        <end position="714"/>
    </location>
</feature>
<feature type="coiled-coil region" evidence="2">
    <location>
        <begin position="817"/>
        <end position="848"/>
    </location>
</feature>
<dbReference type="Proteomes" id="UP000078544">
    <property type="component" value="Unassembled WGS sequence"/>
</dbReference>
<dbReference type="PANTHER" id="PTHR23143:SF23">
    <property type="entry name" value="ZINC FINGER PROTEIN 729-LIKE"/>
    <property type="match status" value="1"/>
</dbReference>
<protein>
    <submittedName>
        <fullName evidence="4">Uncharacterized protein</fullName>
    </submittedName>
</protein>
<name>A0A168ASB9_9HYPO</name>
<feature type="compositionally biased region" description="Basic and acidic residues" evidence="3">
    <location>
        <begin position="1440"/>
        <end position="1589"/>
    </location>
</feature>
<dbReference type="InterPro" id="IPR026737">
    <property type="entry name" value="GOLGA6L"/>
</dbReference>
<accession>A0A168ASB9</accession>
<keyword evidence="2" id="KW-0175">Coiled coil</keyword>
<gene>
    <name evidence="4" type="ORF">AAL_05251</name>
</gene>
<reference evidence="4 5" key="1">
    <citation type="journal article" date="2016" name="Genome Biol. Evol.">
        <title>Divergent and convergent evolution of fungal pathogenicity.</title>
        <authorList>
            <person name="Shang Y."/>
            <person name="Xiao G."/>
            <person name="Zheng P."/>
            <person name="Cen K."/>
            <person name="Zhan S."/>
            <person name="Wang C."/>
        </authorList>
    </citation>
    <scope>NUCLEOTIDE SEQUENCE [LARGE SCALE GENOMIC DNA]</scope>
    <source>
        <strain evidence="4 5">RCEF 2490</strain>
    </source>
</reference>
<dbReference type="OrthoDB" id="342281at2759"/>
<feature type="region of interest" description="Disordered" evidence="3">
    <location>
        <begin position="1282"/>
        <end position="1310"/>
    </location>
</feature>
<dbReference type="PANTHER" id="PTHR23143">
    <property type="entry name" value="TRICHOHYALIN-RELATED"/>
    <property type="match status" value="1"/>
</dbReference>
<evidence type="ECO:0000313" key="5">
    <source>
        <dbReference type="Proteomes" id="UP000078544"/>
    </source>
</evidence>
<comment type="caution">
    <text evidence="4">The sequence shown here is derived from an EMBL/GenBank/DDBJ whole genome shotgun (WGS) entry which is preliminary data.</text>
</comment>
<dbReference type="Gene3D" id="1.20.5.340">
    <property type="match status" value="3"/>
</dbReference>
<keyword evidence="5" id="KW-1185">Reference proteome</keyword>
<feature type="compositionally biased region" description="Basic and acidic residues" evidence="3">
    <location>
        <begin position="1597"/>
        <end position="1642"/>
    </location>
</feature>
<dbReference type="STRING" id="1081109.A0A168ASB9"/>
<evidence type="ECO:0000256" key="3">
    <source>
        <dbReference type="SAM" id="MobiDB-lite"/>
    </source>
</evidence>
<comment type="similarity">
    <text evidence="1">Belongs to the GOLGA6 family.</text>
</comment>
<sequence>MQEFPDDAGADDKVCVGGCVKEVPKSVPVERLGVEIPPVEGTKVKKVVSVAKPEEENEKVADVTPNVDEAAVSDDCVKIEPLDEGVTKVSTDVGNPDENRLLKAEVNEAVSNEALVADTGVVMSVLVAGDVAVSTLEALVSVTKVVPKEVAGLELSNTRLLLRDDNVLDGPDTVDSLADVSVPPKRIGSRYREVLTLDAVSGDELCSVDAVAGEEGCDCKESVGKVRLIGAVGEKLGADDGVDPDSTLVEENGAKELELKVPEEGLVPAVESDSGVVDENDDMLCIDEGCDAGEVGVNALWLKLVTAAEEVNGEELRYVALDASVEAVDPDELSSVGSAEPVSNVEKLDIPETELEPKVLCEELPVEKLAAELRVDALGKEELPKDKELCVVKKLVGVKAVGRDENPELALAIVEVDAEADELPKEDKGALELAVADALAEDAKLELPEDTLENALEEADARLPDETEVEGALELKDARVEREVEPEVDGALETRLEDDLENAVLRLVEGLDDGLDEDREEVDTELGEDVEKRFVDKLEKLDDEAEGTLEEGLELELAAEAELALLEDNDEEVGLDAELLLVEAEELAPLDTREDVRLATELLGAENEAERLEEGEEKAELEIDDELLGDVEERVGLDDESLDEEIEVELLEDDGEAELETEVELREDSTELELEIEAELLEDSEELAELEIEAELLEETMELELETAVELREDGEEEAELETAVELREESDEEAKLVIEALDVDNELETLEDDREVELRELLGVEIGLELLREDEALETELLNVGVGLELLTDDEGEEVGLETEVLGAEIELELLTELEEEGIDELRKEAEDDETELAIELLDAEIELELLMELLEEVDVVEAELGTELLVRETELELLAEEETEETELELLVEEADEETEVLGVGMKLELLAEDGMELELLLEDGTELELLAEVETELELLLEDGTELELLAEVETELELLLEDGTELELLLEDGIELELELLTELLEGAEAELALELLGAEIEAELLEDTEVEEAEDELWLGLVEGNVELGVEVLVCDDTELEGDEKLERLLDLEYEGLEREVALELLLEALGEGESDETGVEDRVETLDLLLGLTVLEFEEDVGMKEEKLDVETLLDGTVCDDRDWVEAVADEPTLEEAPDETFVETIFDEGLEDTLGEDNEDARVVAVPDEAPEETLNEALRDADGEKDAVALVGEELPDPVKEPDGAVREELPVPVREPEGTVRVEVSVITPSVGNTPPPVEIVVTLEPEPEGCVMVCEDSDDGDVREPLGKELPVVGDELPVGSDDGRDAVPEDSDAEPSDAVAEELTVPKELRDEELSVTGMVGTKLPVDREPDGEVVPAVDTIAPLEGLLADDTTTLVWPVKDWLGPVTDGKDEPAELTEGDEDATVCPLLGRLEGWEAVIRLDIEPVAVDCPVEAVDTVPRLTEPDDTEPEGRVAEPDGKVAEPEGKVTEPEGRVTEPEGRVTEPDGKVTELDSKVPEPEGKVTEPEGRVIEPEGRVTEPDGKVTEPEGKVTEPEGKVTEPEGKVTEPEGKVAEPEGKVTEPEGKVTEPEGKVTEPEGKVAEPDGKVTEPEGRVPEPDGKVTGPDGKVTEPDGKVPEPEGKVTEPEGKVTEPEGKVTEPEGKVAEPEGRVPEPDVCDGVPGDVGEVTPLDGVRKLLRLEGDDVPDTLLPEPDKVEDPDTTLPVAEL</sequence>
<feature type="region of interest" description="Disordered" evidence="3">
    <location>
        <begin position="1429"/>
        <end position="1657"/>
    </location>
</feature>
<evidence type="ECO:0000313" key="4">
    <source>
        <dbReference type="EMBL" id="KZZ94284.1"/>
    </source>
</evidence>
<organism evidence="4 5">
    <name type="scientific">Moelleriella libera RCEF 2490</name>
    <dbReference type="NCBI Taxonomy" id="1081109"/>
    <lineage>
        <taxon>Eukaryota</taxon>
        <taxon>Fungi</taxon>
        <taxon>Dikarya</taxon>
        <taxon>Ascomycota</taxon>
        <taxon>Pezizomycotina</taxon>
        <taxon>Sordariomycetes</taxon>
        <taxon>Hypocreomycetidae</taxon>
        <taxon>Hypocreales</taxon>
        <taxon>Clavicipitaceae</taxon>
        <taxon>Moelleriella</taxon>
    </lineage>
</organism>
<evidence type="ECO:0000256" key="1">
    <source>
        <dbReference type="ARBA" id="ARBA00008368"/>
    </source>
</evidence>
<feature type="region of interest" description="Disordered" evidence="3">
    <location>
        <begin position="1670"/>
        <end position="1696"/>
    </location>
</feature>
<evidence type="ECO:0000256" key="2">
    <source>
        <dbReference type="SAM" id="Coils"/>
    </source>
</evidence>
<proteinExistence type="inferred from homology"/>
<dbReference type="EMBL" id="AZGY01000011">
    <property type="protein sequence ID" value="KZZ94284.1"/>
    <property type="molecule type" value="Genomic_DNA"/>
</dbReference>